<dbReference type="Proteomes" id="UP000539642">
    <property type="component" value="Unassembled WGS sequence"/>
</dbReference>
<dbReference type="Gene3D" id="2.50.20.10">
    <property type="entry name" value="Lipoprotein localisation LolA/LolB/LppX"/>
    <property type="match status" value="1"/>
</dbReference>
<proteinExistence type="predicted"/>
<dbReference type="InterPro" id="IPR029046">
    <property type="entry name" value="LolA/LolB/LppX"/>
</dbReference>
<dbReference type="CDD" id="cd16325">
    <property type="entry name" value="LolA"/>
    <property type="match status" value="1"/>
</dbReference>
<dbReference type="RefSeq" id="WP_183349587.1">
    <property type="nucleotide sequence ID" value="NZ_JACHEO010000005.1"/>
</dbReference>
<keyword evidence="1 2" id="KW-0732">Signal</keyword>
<sequence>MKPFHASCHIVLLAFLLLVLPSARPALAQVETNFPDPPGTVAARLQERYDAMRSLSFSFVQSTEGQMAGRPREGSGRAVFLKTSGAKRMRWDYDSPERQVLVSDGTTFSMYFENLHQMIVSPAKVIEEDMTYSFFTGTGKLTDNFAILGPNKNIVDTEYRDLRVIQLVPRSSESQVQDIHLWIGADSLIRRLEIRDQFDTLTVLTLNHIEENSLDGKDEQALSALFTFSPPEDTEIIHQNE</sequence>
<dbReference type="PANTHER" id="PTHR35869:SF1">
    <property type="entry name" value="OUTER-MEMBRANE LIPOPROTEIN CARRIER PROTEIN"/>
    <property type="match status" value="1"/>
</dbReference>
<dbReference type="Pfam" id="PF03548">
    <property type="entry name" value="LolA"/>
    <property type="match status" value="1"/>
</dbReference>
<dbReference type="AlphaFoldDB" id="A0A840V1Q9"/>
<keyword evidence="3" id="KW-0449">Lipoprotein</keyword>
<reference evidence="3 4" key="1">
    <citation type="submission" date="2020-08" db="EMBL/GenBank/DDBJ databases">
        <title>Genomic Encyclopedia of Type Strains, Phase IV (KMG-IV): sequencing the most valuable type-strain genomes for metagenomic binning, comparative biology and taxonomic classification.</title>
        <authorList>
            <person name="Goeker M."/>
        </authorList>
    </citation>
    <scope>NUCLEOTIDE SEQUENCE [LARGE SCALE GENOMIC DNA]</scope>
    <source>
        <strain evidence="3 4">DSM 28570</strain>
    </source>
</reference>
<evidence type="ECO:0000256" key="2">
    <source>
        <dbReference type="SAM" id="SignalP"/>
    </source>
</evidence>
<dbReference type="SUPFAM" id="SSF89392">
    <property type="entry name" value="Prokaryotic lipoproteins and lipoprotein localization factors"/>
    <property type="match status" value="1"/>
</dbReference>
<gene>
    <name evidence="3" type="ORF">HNQ81_001370</name>
</gene>
<evidence type="ECO:0000313" key="4">
    <source>
        <dbReference type="Proteomes" id="UP000539642"/>
    </source>
</evidence>
<comment type="caution">
    <text evidence="3">The sequence shown here is derived from an EMBL/GenBank/DDBJ whole genome shotgun (WGS) entry which is preliminary data.</text>
</comment>
<dbReference type="EMBL" id="JACHEO010000005">
    <property type="protein sequence ID" value="MBB5347649.1"/>
    <property type="molecule type" value="Genomic_DNA"/>
</dbReference>
<evidence type="ECO:0000313" key="3">
    <source>
        <dbReference type="EMBL" id="MBB5347649.1"/>
    </source>
</evidence>
<dbReference type="InterPro" id="IPR004564">
    <property type="entry name" value="OM_lipoprot_carrier_LolA-like"/>
</dbReference>
<dbReference type="PANTHER" id="PTHR35869">
    <property type="entry name" value="OUTER-MEMBRANE LIPOPROTEIN CARRIER PROTEIN"/>
    <property type="match status" value="1"/>
</dbReference>
<feature type="chain" id="PRO_5032553212" evidence="2">
    <location>
        <begin position="29"/>
        <end position="241"/>
    </location>
</feature>
<feature type="signal peptide" evidence="2">
    <location>
        <begin position="1"/>
        <end position="28"/>
    </location>
</feature>
<protein>
    <submittedName>
        <fullName evidence="3">Outer membrane lipoprotein carrier protein</fullName>
    </submittedName>
</protein>
<evidence type="ECO:0000256" key="1">
    <source>
        <dbReference type="ARBA" id="ARBA00022729"/>
    </source>
</evidence>
<name>A0A840V1Q9_9BACT</name>
<accession>A0A840V1Q9</accession>
<organism evidence="3 4">
    <name type="scientific">Desulfoprunum benzoelyticum</name>
    <dbReference type="NCBI Taxonomy" id="1506996"/>
    <lineage>
        <taxon>Bacteria</taxon>
        <taxon>Pseudomonadati</taxon>
        <taxon>Thermodesulfobacteriota</taxon>
        <taxon>Desulfobulbia</taxon>
        <taxon>Desulfobulbales</taxon>
        <taxon>Desulfobulbaceae</taxon>
        <taxon>Desulfoprunum</taxon>
    </lineage>
</organism>
<keyword evidence="4" id="KW-1185">Reference proteome</keyword>